<feature type="domain" description="RING-CH-type" evidence="6">
    <location>
        <begin position="44"/>
        <end position="108"/>
    </location>
</feature>
<evidence type="ECO:0000256" key="3">
    <source>
        <dbReference type="ARBA" id="ARBA00022833"/>
    </source>
</evidence>
<dbReference type="GO" id="GO:0008270">
    <property type="term" value="F:zinc ion binding"/>
    <property type="evidence" value="ECO:0007669"/>
    <property type="project" value="UniProtKB-KW"/>
</dbReference>
<evidence type="ECO:0000313" key="7">
    <source>
        <dbReference type="EMBL" id="GFY93201.1"/>
    </source>
</evidence>
<dbReference type="EMBL" id="BJWL01000008">
    <property type="protein sequence ID" value="GFY93201.1"/>
    <property type="molecule type" value="Genomic_DNA"/>
</dbReference>
<comment type="caution">
    <text evidence="7">The sequence shown here is derived from an EMBL/GenBank/DDBJ whole genome shotgun (WGS) entry which is preliminary data.</text>
</comment>
<keyword evidence="5" id="KW-0472">Membrane</keyword>
<dbReference type="PANTHER" id="PTHR46214">
    <property type="entry name" value="ZINC FINGER, RING-CH-TYPE"/>
    <property type="match status" value="1"/>
</dbReference>
<feature type="region of interest" description="Disordered" evidence="4">
    <location>
        <begin position="1"/>
        <end position="21"/>
    </location>
</feature>
<dbReference type="SMART" id="SM00744">
    <property type="entry name" value="RINGv"/>
    <property type="match status" value="1"/>
</dbReference>
<keyword evidence="5" id="KW-1133">Transmembrane helix</keyword>
<keyword evidence="8" id="KW-1185">Reference proteome</keyword>
<dbReference type="Pfam" id="PF12906">
    <property type="entry name" value="RINGv"/>
    <property type="match status" value="1"/>
</dbReference>
<evidence type="ECO:0000256" key="4">
    <source>
        <dbReference type="SAM" id="MobiDB-lite"/>
    </source>
</evidence>
<sequence length="174" mass="19020">MSHRDIECGARSSSDPENGVVSDPSVEIKNGILLQVKAHLGRVRRERVERDCRICHLSLEAIESGVAIELGCSCKDDLAAAHKNCAETWFKIKGNKTCEICNSVARNVFSANETGSTQQTNETNVATTNDASAPAPPAVESQTCVNGHRLVNFLLTCMVFAFVISWLFHFKMPP</sequence>
<dbReference type="Gene3D" id="3.30.40.10">
    <property type="entry name" value="Zinc/RING finger domain, C3HC4 (zinc finger)"/>
    <property type="match status" value="1"/>
</dbReference>
<evidence type="ECO:0000256" key="1">
    <source>
        <dbReference type="ARBA" id="ARBA00022723"/>
    </source>
</evidence>
<evidence type="ECO:0000256" key="2">
    <source>
        <dbReference type="ARBA" id="ARBA00022771"/>
    </source>
</evidence>
<gene>
    <name evidence="7" type="ORF">Acr_08g0015970</name>
</gene>
<dbReference type="InterPro" id="IPR013083">
    <property type="entry name" value="Znf_RING/FYVE/PHD"/>
</dbReference>
<feature type="transmembrane region" description="Helical" evidence="5">
    <location>
        <begin position="150"/>
        <end position="168"/>
    </location>
</feature>
<dbReference type="AlphaFoldDB" id="A0A7J0F3D1"/>
<dbReference type="Proteomes" id="UP000585474">
    <property type="component" value="Unassembled WGS sequence"/>
</dbReference>
<protein>
    <submittedName>
        <fullName evidence="7">RING/FYVE/PHD zinc finger superfamily protein</fullName>
    </submittedName>
</protein>
<reference evidence="7 8" key="1">
    <citation type="submission" date="2019-07" db="EMBL/GenBank/DDBJ databases">
        <title>De Novo Assembly of kiwifruit Actinidia rufa.</title>
        <authorList>
            <person name="Sugita-Konishi S."/>
            <person name="Sato K."/>
            <person name="Mori E."/>
            <person name="Abe Y."/>
            <person name="Kisaki G."/>
            <person name="Hamano K."/>
            <person name="Suezawa K."/>
            <person name="Otani M."/>
            <person name="Fukuda T."/>
            <person name="Manabe T."/>
            <person name="Gomi K."/>
            <person name="Tabuchi M."/>
            <person name="Akimitsu K."/>
            <person name="Kataoka I."/>
        </authorList>
    </citation>
    <scope>NUCLEOTIDE SEQUENCE [LARGE SCALE GENOMIC DNA]</scope>
    <source>
        <strain evidence="8">cv. Fuchu</strain>
    </source>
</reference>
<evidence type="ECO:0000256" key="5">
    <source>
        <dbReference type="SAM" id="Phobius"/>
    </source>
</evidence>
<proteinExistence type="predicted"/>
<dbReference type="SUPFAM" id="SSF57850">
    <property type="entry name" value="RING/U-box"/>
    <property type="match status" value="1"/>
</dbReference>
<dbReference type="PROSITE" id="PS51292">
    <property type="entry name" value="ZF_RING_CH"/>
    <property type="match status" value="1"/>
</dbReference>
<evidence type="ECO:0000313" key="8">
    <source>
        <dbReference type="Proteomes" id="UP000585474"/>
    </source>
</evidence>
<keyword evidence="1" id="KW-0479">Metal-binding</keyword>
<name>A0A7J0F3D1_9ERIC</name>
<keyword evidence="2" id="KW-0863">Zinc-finger</keyword>
<dbReference type="InterPro" id="IPR011016">
    <property type="entry name" value="Znf_RING-CH"/>
</dbReference>
<organism evidence="7 8">
    <name type="scientific">Actinidia rufa</name>
    <dbReference type="NCBI Taxonomy" id="165716"/>
    <lineage>
        <taxon>Eukaryota</taxon>
        <taxon>Viridiplantae</taxon>
        <taxon>Streptophyta</taxon>
        <taxon>Embryophyta</taxon>
        <taxon>Tracheophyta</taxon>
        <taxon>Spermatophyta</taxon>
        <taxon>Magnoliopsida</taxon>
        <taxon>eudicotyledons</taxon>
        <taxon>Gunneridae</taxon>
        <taxon>Pentapetalae</taxon>
        <taxon>asterids</taxon>
        <taxon>Ericales</taxon>
        <taxon>Actinidiaceae</taxon>
        <taxon>Actinidia</taxon>
    </lineage>
</organism>
<keyword evidence="5" id="KW-0812">Transmembrane</keyword>
<dbReference type="OrthoDB" id="1912066at2759"/>
<accession>A0A7J0F3D1</accession>
<dbReference type="PANTHER" id="PTHR46214:SF42">
    <property type="entry name" value="RING-CH-TYPE DOMAIN-CONTAINING PROTEIN"/>
    <property type="match status" value="1"/>
</dbReference>
<evidence type="ECO:0000259" key="6">
    <source>
        <dbReference type="PROSITE" id="PS51292"/>
    </source>
</evidence>
<keyword evidence="3" id="KW-0862">Zinc</keyword>